<evidence type="ECO:0000313" key="3">
    <source>
        <dbReference type="Proteomes" id="UP000498980"/>
    </source>
</evidence>
<reference evidence="2 3" key="1">
    <citation type="submission" date="2020-05" db="EMBL/GenBank/DDBJ databases">
        <title>Whole genome shotgun sequence of Streptomyces fulvorobeus NBRC 15897.</title>
        <authorList>
            <person name="Komaki H."/>
            <person name="Tamura T."/>
        </authorList>
    </citation>
    <scope>NUCLEOTIDE SEQUENCE [LARGE SCALE GENOMIC DNA]</scope>
    <source>
        <strain evidence="2 3">NBRC 15897</strain>
    </source>
</reference>
<dbReference type="AlphaFoldDB" id="A0A7J0C979"/>
<dbReference type="PROSITE" id="PS51257">
    <property type="entry name" value="PROKAR_LIPOPROTEIN"/>
    <property type="match status" value="1"/>
</dbReference>
<evidence type="ECO:0000256" key="1">
    <source>
        <dbReference type="SAM" id="MobiDB-lite"/>
    </source>
</evidence>
<feature type="region of interest" description="Disordered" evidence="1">
    <location>
        <begin position="142"/>
        <end position="177"/>
    </location>
</feature>
<proteinExistence type="predicted"/>
<comment type="caution">
    <text evidence="2">The sequence shown here is derived from an EMBL/GenBank/DDBJ whole genome shotgun (WGS) entry which is preliminary data.</text>
</comment>
<sequence>MRYRTQSLGATILLGVTLLGCRTGIGMDMQMAAKYSDKVLDETLVQIEPEVQWTHGPTTTGSCDVTRRRTVMTVISGDRRGSFLGVVDRYWRESDYEIKTINNDGDFPAIYAQTKRGFGVSLSFGGEGQAFFEVDSPCVEKSDVADSTTKPTAPSYEGMENIPRPHLRSDFWSAGAP</sequence>
<keyword evidence="3" id="KW-1185">Reference proteome</keyword>
<evidence type="ECO:0008006" key="4">
    <source>
        <dbReference type="Google" id="ProtNLM"/>
    </source>
</evidence>
<gene>
    <name evidence="2" type="ORF">Sfulv_32740</name>
</gene>
<dbReference type="Proteomes" id="UP000498980">
    <property type="component" value="Unassembled WGS sequence"/>
</dbReference>
<dbReference type="EMBL" id="BLWC01000001">
    <property type="protein sequence ID" value="GFM98463.1"/>
    <property type="molecule type" value="Genomic_DNA"/>
</dbReference>
<name>A0A7J0C979_9ACTN</name>
<evidence type="ECO:0000313" key="2">
    <source>
        <dbReference type="EMBL" id="GFM98463.1"/>
    </source>
</evidence>
<organism evidence="2 3">
    <name type="scientific">Streptomyces fulvorobeus</name>
    <dbReference type="NCBI Taxonomy" id="284028"/>
    <lineage>
        <taxon>Bacteria</taxon>
        <taxon>Bacillati</taxon>
        <taxon>Actinomycetota</taxon>
        <taxon>Actinomycetes</taxon>
        <taxon>Kitasatosporales</taxon>
        <taxon>Streptomycetaceae</taxon>
        <taxon>Streptomyces</taxon>
    </lineage>
</organism>
<protein>
    <recommendedName>
        <fullName evidence="4">Lipoprotein</fullName>
    </recommendedName>
</protein>
<accession>A0A7J0C979</accession>